<reference evidence="10" key="1">
    <citation type="submission" date="2018-11" db="EMBL/GenBank/DDBJ databases">
        <title>Complete genome sequence of Paenibacillus sp. ML311-T8.</title>
        <authorList>
            <person name="Nam Y.-D."/>
            <person name="Kang J."/>
            <person name="Chung W.-H."/>
            <person name="Park Y.S."/>
        </authorList>
    </citation>
    <scope>NUCLEOTIDE SEQUENCE [LARGE SCALE GENOMIC DNA]</scope>
    <source>
        <strain evidence="10">ML311-T8</strain>
    </source>
</reference>
<dbReference type="PROSITE" id="PS00136">
    <property type="entry name" value="SUBTILASE_ASP"/>
    <property type="match status" value="1"/>
</dbReference>
<keyword evidence="10" id="KW-1185">Reference proteome</keyword>
<dbReference type="PRINTS" id="PR00723">
    <property type="entry name" value="SUBTILISIN"/>
</dbReference>
<dbReference type="InterPro" id="IPR000209">
    <property type="entry name" value="Peptidase_S8/S53_dom"/>
</dbReference>
<dbReference type="Gene3D" id="2.60.120.380">
    <property type="match status" value="3"/>
</dbReference>
<keyword evidence="2 5" id="KW-0645">Protease</keyword>
<feature type="chain" id="PRO_5025447065" evidence="7">
    <location>
        <begin position="30"/>
        <end position="819"/>
    </location>
</feature>
<feature type="domain" description="SLH" evidence="8">
    <location>
        <begin position="644"/>
        <end position="702"/>
    </location>
</feature>
<dbReference type="InterPro" id="IPR050131">
    <property type="entry name" value="Peptidase_S8_subtilisin-like"/>
</dbReference>
<dbReference type="AlphaFoldDB" id="A0A6B8RAX6"/>
<evidence type="ECO:0000256" key="3">
    <source>
        <dbReference type="ARBA" id="ARBA00022801"/>
    </source>
</evidence>
<dbReference type="GO" id="GO:0004252">
    <property type="term" value="F:serine-type endopeptidase activity"/>
    <property type="evidence" value="ECO:0007669"/>
    <property type="project" value="UniProtKB-UniRule"/>
</dbReference>
<dbReference type="InterPro" id="IPR001119">
    <property type="entry name" value="SLH_dom"/>
</dbReference>
<dbReference type="Gene3D" id="3.40.50.200">
    <property type="entry name" value="Peptidase S8/S53 domain"/>
    <property type="match status" value="1"/>
</dbReference>
<proteinExistence type="inferred from homology"/>
<gene>
    <name evidence="9" type="ORF">EHS13_00380</name>
</gene>
<sequence>MKRIIIKGLLCLALVSTSLSIFQANEVSAAPQLTDKLTIAIVDTGVDLEHADLKKYLVSGTNLVKPKTTPMDDNGHGTNVAGVIVEAVLKNSIARGIAWTPRIMPVKALDNEGTGDEERLGAGISYAVDHGARIVLLSLGLNKFSAYLSGVVEKAEKQGVLLIAASGNEGESVKYPAAYASVLAVGGVKPNLVAEERSNYGIELDVVAPWNVYTTAKGGGYERQEGTSMAAPQVAAACALLWTKYPTMSPAEIRNMIRQTAQDIGPKGWDEHTGYGLLRTDLALVDKPLDDIYESNNQAATAKRLPFGKKSEAALSDKTDTDWYIIDAPYSGSLQMDIVSDSTEAKSIEMTYYKKLTETGTTYKGLATKEVSFQVTKGRNYLRIRSLTASATTIIKYQMYPQLFVNPDSFEDNDRKFKAYVLPARSQMITGTFHQNSDQDWFMLPITEAGTLRLKLSTDTSRIDSVLRIEKTGMKTQIIDQKSDGQTETSLPLEVTPGNYYFLVSNVKDYSFPIIGEYILQIDYDKYYIDPNEPNDRSFQSTGMNSGVTYDGVLDESTDVDWFSFNVEKESLVHLELTNIPHNRTIYLSLQNYVLKTINNSENTADSTKINLDTYLLPGKYYIELKVDESFQNQLYHIKMEASPVLAGFADISKHWAKDSIVKLANLNLINGYGNYRFLPDQTITRAEAVSILNKAFSWKNQSTSTFKDVLATDWYNQAIVNASKENVASGYPDGSFKPNQELNRMEMAALLSRTQGKQSVDTSISSFSDIDKTYWGADILGEMKTKGWILGFKDGSFQPDRLATRAEFAQLLVKIMNY</sequence>
<dbReference type="InterPro" id="IPR023828">
    <property type="entry name" value="Peptidase_S8_Ser-AS"/>
</dbReference>
<feature type="active site" description="Charge relay system" evidence="5">
    <location>
        <position position="43"/>
    </location>
</feature>
<dbReference type="SUPFAM" id="SSF52743">
    <property type="entry name" value="Subtilisin-like"/>
    <property type="match status" value="1"/>
</dbReference>
<dbReference type="PROSITE" id="PS51272">
    <property type="entry name" value="SLH"/>
    <property type="match status" value="3"/>
</dbReference>
<evidence type="ECO:0000313" key="10">
    <source>
        <dbReference type="Proteomes" id="UP000426246"/>
    </source>
</evidence>
<dbReference type="OrthoDB" id="9798386at2"/>
<dbReference type="GO" id="GO:0006508">
    <property type="term" value="P:proteolysis"/>
    <property type="evidence" value="ECO:0007669"/>
    <property type="project" value="UniProtKB-KW"/>
</dbReference>
<evidence type="ECO:0000256" key="2">
    <source>
        <dbReference type="ARBA" id="ARBA00022670"/>
    </source>
</evidence>
<dbReference type="InterPro" id="IPR015500">
    <property type="entry name" value="Peptidase_S8_subtilisin-rel"/>
</dbReference>
<protein>
    <submittedName>
        <fullName evidence="9">Peptidase S8</fullName>
    </submittedName>
</protein>
<feature type="domain" description="SLH" evidence="8">
    <location>
        <begin position="767"/>
        <end position="819"/>
    </location>
</feature>
<evidence type="ECO:0000256" key="6">
    <source>
        <dbReference type="RuleBase" id="RU003355"/>
    </source>
</evidence>
<evidence type="ECO:0000256" key="5">
    <source>
        <dbReference type="PROSITE-ProRule" id="PRU01240"/>
    </source>
</evidence>
<organism evidence="9 10">
    <name type="scientific">Paenibacillus psychroresistens</name>
    <dbReference type="NCBI Taxonomy" id="1778678"/>
    <lineage>
        <taxon>Bacteria</taxon>
        <taxon>Bacillati</taxon>
        <taxon>Bacillota</taxon>
        <taxon>Bacilli</taxon>
        <taxon>Bacillales</taxon>
        <taxon>Paenibacillaceae</taxon>
        <taxon>Paenibacillus</taxon>
    </lineage>
</organism>
<dbReference type="SUPFAM" id="SSF89260">
    <property type="entry name" value="Collagen-binding domain"/>
    <property type="match status" value="2"/>
</dbReference>
<feature type="signal peptide" evidence="7">
    <location>
        <begin position="1"/>
        <end position="29"/>
    </location>
</feature>
<keyword evidence="4 5" id="KW-0720">Serine protease</keyword>
<accession>A0A6B8RAX6</accession>
<dbReference type="Pfam" id="PF00082">
    <property type="entry name" value="Peptidase_S8"/>
    <property type="match status" value="1"/>
</dbReference>
<feature type="active site" description="Charge relay system" evidence="5">
    <location>
        <position position="76"/>
    </location>
</feature>
<dbReference type="InterPro" id="IPR023827">
    <property type="entry name" value="Peptidase_S8_Asp-AS"/>
</dbReference>
<dbReference type="Proteomes" id="UP000426246">
    <property type="component" value="Chromosome"/>
</dbReference>
<comment type="similarity">
    <text evidence="1 5 6">Belongs to the peptidase S8 family.</text>
</comment>
<evidence type="ECO:0000256" key="7">
    <source>
        <dbReference type="SAM" id="SignalP"/>
    </source>
</evidence>
<dbReference type="PROSITE" id="PS00138">
    <property type="entry name" value="SUBTILASE_SER"/>
    <property type="match status" value="1"/>
</dbReference>
<keyword evidence="7" id="KW-0732">Signal</keyword>
<dbReference type="Pfam" id="PF00395">
    <property type="entry name" value="SLH"/>
    <property type="match status" value="3"/>
</dbReference>
<feature type="domain" description="SLH" evidence="8">
    <location>
        <begin position="703"/>
        <end position="766"/>
    </location>
</feature>
<keyword evidence="3 5" id="KW-0378">Hydrolase</keyword>
<dbReference type="RefSeq" id="WP_155698316.1">
    <property type="nucleotide sequence ID" value="NZ_CP034235.1"/>
</dbReference>
<dbReference type="PROSITE" id="PS51892">
    <property type="entry name" value="SUBTILASE"/>
    <property type="match status" value="1"/>
</dbReference>
<dbReference type="InterPro" id="IPR036852">
    <property type="entry name" value="Peptidase_S8/S53_dom_sf"/>
</dbReference>
<dbReference type="EMBL" id="CP034235">
    <property type="protein sequence ID" value="QGQ93490.1"/>
    <property type="molecule type" value="Genomic_DNA"/>
</dbReference>
<evidence type="ECO:0000259" key="8">
    <source>
        <dbReference type="PROSITE" id="PS51272"/>
    </source>
</evidence>
<dbReference type="KEGG" id="ppsc:EHS13_00380"/>
<dbReference type="PANTHER" id="PTHR43806">
    <property type="entry name" value="PEPTIDASE S8"/>
    <property type="match status" value="1"/>
</dbReference>
<evidence type="ECO:0000256" key="4">
    <source>
        <dbReference type="ARBA" id="ARBA00022825"/>
    </source>
</evidence>
<evidence type="ECO:0000256" key="1">
    <source>
        <dbReference type="ARBA" id="ARBA00011073"/>
    </source>
</evidence>
<feature type="active site" description="Charge relay system" evidence="5">
    <location>
        <position position="228"/>
    </location>
</feature>
<dbReference type="PANTHER" id="PTHR43806:SF11">
    <property type="entry name" value="CEREVISIN-RELATED"/>
    <property type="match status" value="1"/>
</dbReference>
<name>A0A6B8RAX6_9BACL</name>
<evidence type="ECO:0000313" key="9">
    <source>
        <dbReference type="EMBL" id="QGQ93490.1"/>
    </source>
</evidence>